<proteinExistence type="predicted"/>
<evidence type="ECO:0000313" key="3">
    <source>
        <dbReference type="Proteomes" id="UP000244731"/>
    </source>
</evidence>
<keyword evidence="3" id="KW-1185">Reference proteome</keyword>
<dbReference type="AlphaFoldDB" id="A0A423Y336"/>
<protein>
    <submittedName>
        <fullName evidence="2">Uncharacterized protein</fullName>
    </submittedName>
</protein>
<dbReference type="Proteomes" id="UP000285793">
    <property type="component" value="Unassembled WGS sequence"/>
</dbReference>
<name>A0A423Y336_9ENTR</name>
<dbReference type="EMBL" id="PQJL01000002">
    <property type="protein sequence ID" value="ROW64123.1"/>
    <property type="molecule type" value="Genomic_DNA"/>
</dbReference>
<comment type="caution">
    <text evidence="2">The sequence shown here is derived from an EMBL/GenBank/DDBJ whole genome shotgun (WGS) entry which is preliminary data.</text>
</comment>
<evidence type="ECO:0000313" key="1">
    <source>
        <dbReference type="EMBL" id="PUX10354.1"/>
    </source>
</evidence>
<organism evidence="2 4">
    <name type="scientific">Cronobacter malonaticus</name>
    <dbReference type="NCBI Taxonomy" id="413503"/>
    <lineage>
        <taxon>Bacteria</taxon>
        <taxon>Pseudomonadati</taxon>
        <taxon>Pseudomonadota</taxon>
        <taxon>Gammaproteobacteria</taxon>
        <taxon>Enterobacterales</taxon>
        <taxon>Enterobacteriaceae</taxon>
        <taxon>Cronobacter</taxon>
    </lineage>
</organism>
<gene>
    <name evidence="1" type="ORF">AUM46_02080</name>
    <name evidence="2" type="ORF">C3E80_03410</name>
</gene>
<evidence type="ECO:0000313" key="2">
    <source>
        <dbReference type="EMBL" id="ROW64123.1"/>
    </source>
</evidence>
<dbReference type="EMBL" id="MSAC01000007">
    <property type="protein sequence ID" value="PUX10354.1"/>
    <property type="molecule type" value="Genomic_DNA"/>
</dbReference>
<sequence>MAGSPRLSPPERSGGVIVMSCGGSILPEAFFIHNRFNTPFTCFASVKPVHFLRGCTRSRFCWLHLLKMLTRPGF</sequence>
<evidence type="ECO:0000313" key="4">
    <source>
        <dbReference type="Proteomes" id="UP000285793"/>
    </source>
</evidence>
<dbReference type="Proteomes" id="UP000244731">
    <property type="component" value="Unassembled WGS sequence"/>
</dbReference>
<reference evidence="1 3" key="1">
    <citation type="submission" date="2016-12" db="EMBL/GenBank/DDBJ databases">
        <title>Analysis of the Molecular Diversity Among Cronobacter Species Isolated from Filth Flies Using a Pan Genomic DNA Microarray.</title>
        <authorList>
            <person name="Pava-Ripoll M."/>
            <person name="Tall B."/>
            <person name="Farber J."/>
            <person name="Fanning S."/>
            <person name="Lehner A."/>
            <person name="Stephan R."/>
            <person name="Pagotto F."/>
            <person name="Iverson C."/>
            <person name="Ziobro G."/>
            <person name="Miller A."/>
            <person name="Pearson R."/>
            <person name="Yan Q."/>
            <person name="Kim M."/>
            <person name="Jeong S."/>
            <person name="Park J."/>
            <person name="Jun S."/>
            <person name="Choi H."/>
            <person name="Chung T."/>
            <person name="Yoo Y."/>
            <person name="Park E."/>
            <person name="Hwang S."/>
            <person name="Lee B."/>
            <person name="Sathyamoorthy V."/>
            <person name="Carter L."/>
            <person name="Mammel M."/>
            <person name="Jackson S."/>
            <person name="Kothary M."/>
            <person name="Patel I."/>
            <person name="Grim C."/>
            <person name="Gopinath G."/>
            <person name="Gangiredla J."/>
            <person name="Chase H."/>
        </authorList>
    </citation>
    <scope>NUCLEOTIDE SEQUENCE [LARGE SCALE GENOMIC DNA]</scope>
    <source>
        <strain evidence="1 3">MOD1-Md25g</strain>
    </source>
</reference>
<accession>A0A423Y336</accession>
<reference evidence="2 4" key="2">
    <citation type="journal article" date="2018" name="Front. Microbiol.">
        <title>An Investigation of an Acute Gastroenteritis Outbreak: Cronobacter sakazakii, a Potential Cause of Food-Borne Illness.</title>
        <authorList>
            <person name="Yong W."/>
            <person name="Guo B."/>
            <person name="Shi X."/>
            <person name="Cheng T."/>
            <person name="Chen M."/>
            <person name="Jiang X."/>
            <person name="Ye Y."/>
            <person name="Wang J."/>
            <person name="Xie G."/>
            <person name="Ding J."/>
        </authorList>
    </citation>
    <scope>NUCLEOTIDE SEQUENCE [LARGE SCALE GENOMIC DNA]</scope>
    <source>
        <strain evidence="2 4">S1</strain>
    </source>
</reference>